<dbReference type="PROSITE" id="PS50088">
    <property type="entry name" value="ANK_REPEAT"/>
    <property type="match status" value="4"/>
</dbReference>
<dbReference type="SMART" id="SM00248">
    <property type="entry name" value="ANK"/>
    <property type="match status" value="5"/>
</dbReference>
<proteinExistence type="predicted"/>
<dbReference type="PANTHER" id="PTHR24126">
    <property type="entry name" value="ANKYRIN REPEAT, PH AND SEC7 DOMAIN CONTAINING PROTEIN SECG-RELATED"/>
    <property type="match status" value="1"/>
</dbReference>
<feature type="compositionally biased region" description="Low complexity" evidence="4">
    <location>
        <begin position="487"/>
        <end position="503"/>
    </location>
</feature>
<reference evidence="6 7" key="1">
    <citation type="journal article" date="2010" name="Nature">
        <title>The Ectocarpus genome and the independent evolution of multicellularity in brown algae.</title>
        <authorList>
            <person name="Cock J.M."/>
            <person name="Sterck L."/>
            <person name="Rouze P."/>
            <person name="Scornet D."/>
            <person name="Allen A.E."/>
            <person name="Amoutzias G."/>
            <person name="Anthouard V."/>
            <person name="Artiguenave F."/>
            <person name="Aury J.M."/>
            <person name="Badger J.H."/>
            <person name="Beszteri B."/>
            <person name="Billiau K."/>
            <person name="Bonnet E."/>
            <person name="Bothwell J.H."/>
            <person name="Bowler C."/>
            <person name="Boyen C."/>
            <person name="Brownlee C."/>
            <person name="Carrano C.J."/>
            <person name="Charrier B."/>
            <person name="Cho G.Y."/>
            <person name="Coelho S.M."/>
            <person name="Collen J."/>
            <person name="Corre E."/>
            <person name="Da Silva C."/>
            <person name="Delage L."/>
            <person name="Delaroque N."/>
            <person name="Dittami S.M."/>
            <person name="Doulbeau S."/>
            <person name="Elias M."/>
            <person name="Farnham G."/>
            <person name="Gachon C.M."/>
            <person name="Gschloessl B."/>
            <person name="Heesch S."/>
            <person name="Jabbari K."/>
            <person name="Jubin C."/>
            <person name="Kawai H."/>
            <person name="Kimura K."/>
            <person name="Kloareg B."/>
            <person name="Kupper F.C."/>
            <person name="Lang D."/>
            <person name="Le Bail A."/>
            <person name="Leblanc C."/>
            <person name="Lerouge P."/>
            <person name="Lohr M."/>
            <person name="Lopez P.J."/>
            <person name="Martens C."/>
            <person name="Maumus F."/>
            <person name="Michel G."/>
            <person name="Miranda-Saavedra D."/>
            <person name="Morales J."/>
            <person name="Moreau H."/>
            <person name="Motomura T."/>
            <person name="Nagasato C."/>
            <person name="Napoli C.A."/>
            <person name="Nelson D.R."/>
            <person name="Nyvall-Collen P."/>
            <person name="Peters A.F."/>
            <person name="Pommier C."/>
            <person name="Potin P."/>
            <person name="Poulain J."/>
            <person name="Quesneville H."/>
            <person name="Read B."/>
            <person name="Rensing S.A."/>
            <person name="Ritter A."/>
            <person name="Rousvoal S."/>
            <person name="Samanta M."/>
            <person name="Samson G."/>
            <person name="Schroeder D.C."/>
            <person name="Segurens B."/>
            <person name="Strittmatter M."/>
            <person name="Tonon T."/>
            <person name="Tregear J.W."/>
            <person name="Valentin K."/>
            <person name="von Dassow P."/>
            <person name="Yamagishi T."/>
            <person name="Van de Peer Y."/>
            <person name="Wincker P."/>
        </authorList>
    </citation>
    <scope>NUCLEOTIDE SEQUENCE [LARGE SCALE GENOMIC DNA]</scope>
    <source>
        <strain evidence="7">Ec32 / CCAP1310/4</strain>
    </source>
</reference>
<evidence type="ECO:0000256" key="3">
    <source>
        <dbReference type="PROSITE-ProRule" id="PRU00023"/>
    </source>
</evidence>
<dbReference type="EMBL" id="FN649731">
    <property type="protein sequence ID" value="CBJ32433.1"/>
    <property type="molecule type" value="Genomic_DNA"/>
</dbReference>
<feature type="compositionally biased region" description="Low complexity" evidence="4">
    <location>
        <begin position="730"/>
        <end position="741"/>
    </location>
</feature>
<feature type="repeat" description="ANK" evidence="3">
    <location>
        <begin position="176"/>
        <end position="201"/>
    </location>
</feature>
<feature type="region of interest" description="Disordered" evidence="4">
    <location>
        <begin position="487"/>
        <end position="526"/>
    </location>
</feature>
<feature type="repeat" description="ANK" evidence="3">
    <location>
        <begin position="112"/>
        <end position="144"/>
    </location>
</feature>
<dbReference type="InterPro" id="IPR002110">
    <property type="entry name" value="Ankyrin_rpt"/>
</dbReference>
<dbReference type="InterPro" id="IPR032710">
    <property type="entry name" value="NTF2-like_dom_sf"/>
</dbReference>
<organism evidence="6 7">
    <name type="scientific">Ectocarpus siliculosus</name>
    <name type="common">Brown alga</name>
    <name type="synonym">Conferva siliculosa</name>
    <dbReference type="NCBI Taxonomy" id="2880"/>
    <lineage>
        <taxon>Eukaryota</taxon>
        <taxon>Sar</taxon>
        <taxon>Stramenopiles</taxon>
        <taxon>Ochrophyta</taxon>
        <taxon>PX clade</taxon>
        <taxon>Phaeophyceae</taxon>
        <taxon>Ectocarpales</taxon>
        <taxon>Ectocarpaceae</taxon>
        <taxon>Ectocarpus</taxon>
    </lineage>
</organism>
<protein>
    <submittedName>
        <fullName evidence="6">Similar to Uncharacterized protein conserved in bacteria with a cystatin-like fold</fullName>
    </submittedName>
</protein>
<evidence type="ECO:0000259" key="5">
    <source>
        <dbReference type="Pfam" id="PF14534"/>
    </source>
</evidence>
<dbReference type="Pfam" id="PF00023">
    <property type="entry name" value="Ank"/>
    <property type="match status" value="1"/>
</dbReference>
<keyword evidence="7" id="KW-1185">Reference proteome</keyword>
<keyword evidence="2 3" id="KW-0040">ANK repeat</keyword>
<dbReference type="Pfam" id="PF14534">
    <property type="entry name" value="DUF4440"/>
    <property type="match status" value="2"/>
</dbReference>
<dbReference type="eggNOG" id="KOG4177">
    <property type="taxonomic scope" value="Eukaryota"/>
</dbReference>
<dbReference type="InterPro" id="IPR036770">
    <property type="entry name" value="Ankyrin_rpt-contain_sf"/>
</dbReference>
<dbReference type="OrthoDB" id="10370655at2759"/>
<dbReference type="SUPFAM" id="SSF48403">
    <property type="entry name" value="Ankyrin repeat"/>
    <property type="match status" value="1"/>
</dbReference>
<dbReference type="EMBL" id="FN648529">
    <property type="protein sequence ID" value="CBJ32433.1"/>
    <property type="molecule type" value="Genomic_DNA"/>
</dbReference>
<feature type="region of interest" description="Disordered" evidence="4">
    <location>
        <begin position="709"/>
        <end position="744"/>
    </location>
</feature>
<gene>
    <name evidence="6" type="ORF">Esi_0338_0019</name>
</gene>
<feature type="domain" description="DUF4440" evidence="5">
    <location>
        <begin position="373"/>
        <end position="466"/>
    </location>
</feature>
<feature type="repeat" description="ANK" evidence="3">
    <location>
        <begin position="40"/>
        <end position="68"/>
    </location>
</feature>
<dbReference type="Gene3D" id="3.10.450.50">
    <property type="match status" value="2"/>
</dbReference>
<feature type="compositionally biased region" description="Pro residues" evidence="4">
    <location>
        <begin position="504"/>
        <end position="513"/>
    </location>
</feature>
<dbReference type="Gene3D" id="1.25.40.20">
    <property type="entry name" value="Ankyrin repeat-containing domain"/>
    <property type="match status" value="2"/>
</dbReference>
<dbReference type="InterPro" id="IPR027843">
    <property type="entry name" value="DUF4440"/>
</dbReference>
<feature type="region of interest" description="Disordered" evidence="4">
    <location>
        <begin position="200"/>
        <end position="353"/>
    </location>
</feature>
<sequence length="836" mass="88399">MAHYRENREVLQRKGEQSLAFEMMRSKAEPDQFADWLQGPLHLACDSGNSDLVDKLLEAGAGIAAGGIGEDGRTLLHAAAASGNERVVSALLRTPARADINIKSASHAHWRYRGTPLQVAVRGGHESVARTLIAAGADLALALTMAVRRGQERIAYDLLLAGADPNEVDNENGGGDGATPLALAAEQGFEQLVRALLHKGATEPPPRATRVRTAGAVLQSAKSRGPAAAVNPNGKSSISRSRPTRQAAAAAAADEEKKEELMMPEKNMILMQQRQQERRRLQTQSHKLRKEKKAAAAATALPPLPPTVSKTASPRRATLPLSASSPSPVASRSVVRPPALRTPTPPRISAEERDKKAVSAAAIAWTNAVTSGARDAPRRTAALYAEDGSLWETVSEEVCNTPQQITAYFERFARLPQLRMVEYTPVAARVYGEFAVLAGTYTFAWRGEDGGPVEKRARFSFTFRRDRTRGAPRPWLIVEHHSSSMPTAPEAAAAAAASATAAGPPEPVDPTPPRTKAAKIGNDPNADQRAVAAATVMWTRAVALGTDEAPRKTAALYAKDATLWGSVSDAIRDTPDLIYKYFDKFSRLPELRLVDFAPVTVRVYGDFAVQAGTYTFSWRGEGGASVERQARFTFTFRRDGNPGNPYGWSIVEHHAVPVGLSRVSSGVDLADLSKSLADVRSATATAPPSTTTYSAASVCDEDAIEFDETGSMAGESDGDTDADLGDMPSPATAARAAPKAPKTTRRRGLLVSSASILATILTDPPSSSSILATVMTIPPATCAAICVGGLAGALLGLSTVAFLMGSGTSSSDLEAAPPVASAAVNALRFLGRMASV</sequence>
<evidence type="ECO:0000256" key="2">
    <source>
        <dbReference type="ARBA" id="ARBA00023043"/>
    </source>
</evidence>
<dbReference type="STRING" id="2880.D7FY20"/>
<feature type="compositionally biased region" description="Low complexity" evidence="4">
    <location>
        <begin position="264"/>
        <end position="274"/>
    </location>
</feature>
<dbReference type="AlphaFoldDB" id="D7FY20"/>
<dbReference type="InParanoid" id="D7FY20"/>
<evidence type="ECO:0000313" key="7">
    <source>
        <dbReference type="Proteomes" id="UP000002630"/>
    </source>
</evidence>
<feature type="compositionally biased region" description="Low complexity" evidence="4">
    <location>
        <begin position="319"/>
        <end position="342"/>
    </location>
</feature>
<evidence type="ECO:0000256" key="1">
    <source>
        <dbReference type="ARBA" id="ARBA00022737"/>
    </source>
</evidence>
<dbReference type="PROSITE" id="PS50297">
    <property type="entry name" value="ANK_REP_REGION"/>
    <property type="match status" value="4"/>
</dbReference>
<feature type="compositionally biased region" description="Basic and acidic residues" evidence="4">
    <location>
        <begin position="254"/>
        <end position="263"/>
    </location>
</feature>
<accession>D7FY20</accession>
<dbReference type="PANTHER" id="PTHR24126:SF14">
    <property type="entry name" value="ANK_REP_REGION DOMAIN-CONTAINING PROTEIN"/>
    <property type="match status" value="1"/>
</dbReference>
<evidence type="ECO:0000256" key="4">
    <source>
        <dbReference type="SAM" id="MobiDB-lite"/>
    </source>
</evidence>
<name>D7FY20_ECTSI</name>
<feature type="domain" description="DUF4440" evidence="5">
    <location>
        <begin position="552"/>
        <end position="641"/>
    </location>
</feature>
<keyword evidence="1" id="KW-0677">Repeat</keyword>
<dbReference type="SUPFAM" id="SSF54427">
    <property type="entry name" value="NTF2-like"/>
    <property type="match status" value="2"/>
</dbReference>
<evidence type="ECO:0000313" key="6">
    <source>
        <dbReference type="EMBL" id="CBJ32433.1"/>
    </source>
</evidence>
<feature type="repeat" description="ANK" evidence="3">
    <location>
        <begin position="71"/>
        <end position="103"/>
    </location>
</feature>
<dbReference type="Proteomes" id="UP000002630">
    <property type="component" value="Linkage Group LG06"/>
</dbReference>
<dbReference type="Pfam" id="PF12796">
    <property type="entry name" value="Ank_2"/>
    <property type="match status" value="1"/>
</dbReference>